<dbReference type="InterPro" id="IPR038445">
    <property type="entry name" value="NCDase_C_sf"/>
</dbReference>
<evidence type="ECO:0000256" key="1">
    <source>
        <dbReference type="ARBA" id="ARBA00009835"/>
    </source>
</evidence>
<feature type="binding site" evidence="4">
    <location>
        <position position="496"/>
    </location>
    <ligand>
        <name>Zn(2+)</name>
        <dbReference type="ChEBI" id="CHEBI:29105"/>
    </ligand>
</feature>
<protein>
    <recommendedName>
        <fullName evidence="5">Neutral ceramidase</fullName>
        <ecNumber evidence="5">3.5.1.23</ecNumber>
    </recommendedName>
</protein>
<dbReference type="Gene3D" id="2.60.40.2300">
    <property type="entry name" value="Neutral/alkaline non-lysosomal ceramidase, C-terminal domain"/>
    <property type="match status" value="1"/>
</dbReference>
<keyword evidence="5" id="KW-0443">Lipid metabolism</keyword>
<comment type="catalytic activity">
    <reaction evidence="5">
        <text>an N-acylsphing-4-enine + H2O = sphing-4-enine + a fatty acid</text>
        <dbReference type="Rhea" id="RHEA:20856"/>
        <dbReference type="ChEBI" id="CHEBI:15377"/>
        <dbReference type="ChEBI" id="CHEBI:28868"/>
        <dbReference type="ChEBI" id="CHEBI:52639"/>
        <dbReference type="ChEBI" id="CHEBI:57756"/>
        <dbReference type="EC" id="3.5.1.23"/>
    </reaction>
</comment>
<evidence type="ECO:0000313" key="9">
    <source>
        <dbReference type="Proteomes" id="UP000776650"/>
    </source>
</evidence>
<proteinExistence type="inferred from homology"/>
<dbReference type="PANTHER" id="PTHR12670">
    <property type="entry name" value="CERAMIDASE"/>
    <property type="match status" value="1"/>
</dbReference>
<reference evidence="8" key="1">
    <citation type="journal article" date="2021" name="PeerJ">
        <title>Extensive microbial diversity within the chicken gut microbiome revealed by metagenomics and culture.</title>
        <authorList>
            <person name="Gilroy R."/>
            <person name="Ravi A."/>
            <person name="Getino M."/>
            <person name="Pursley I."/>
            <person name="Horton D.L."/>
            <person name="Alikhan N.F."/>
            <person name="Baker D."/>
            <person name="Gharbi K."/>
            <person name="Hall N."/>
            <person name="Watson M."/>
            <person name="Adriaenssens E.M."/>
            <person name="Foster-Nyarko E."/>
            <person name="Jarju S."/>
            <person name="Secka A."/>
            <person name="Antonio M."/>
            <person name="Oren A."/>
            <person name="Chaudhuri R.R."/>
            <person name="La Ragione R."/>
            <person name="Hildebrand F."/>
            <person name="Pallen M.J."/>
        </authorList>
    </citation>
    <scope>NUCLEOTIDE SEQUENCE</scope>
    <source>
        <strain evidence="8">ChiGjej1B1-18357</strain>
    </source>
</reference>
<evidence type="ECO:0000256" key="2">
    <source>
        <dbReference type="ARBA" id="ARBA00022801"/>
    </source>
</evidence>
<evidence type="ECO:0000259" key="6">
    <source>
        <dbReference type="Pfam" id="PF04734"/>
    </source>
</evidence>
<feature type="binding site" evidence="4">
    <location>
        <position position="246"/>
    </location>
    <ligand>
        <name>Zn(2+)</name>
        <dbReference type="ChEBI" id="CHEBI:29105"/>
    </ligand>
</feature>
<dbReference type="Pfam" id="PF17048">
    <property type="entry name" value="Ceramidse_alk_C"/>
    <property type="match status" value="1"/>
</dbReference>
<keyword evidence="2 5" id="KW-0378">Hydrolase</keyword>
<dbReference type="InterPro" id="IPR006823">
    <property type="entry name" value="Ceramidase_alk"/>
</dbReference>
<comment type="caution">
    <text evidence="8">The sequence shown here is derived from an EMBL/GenBank/DDBJ whole genome shotgun (WGS) entry which is preliminary data.</text>
</comment>
<keyword evidence="4" id="KW-0479">Metal-binding</keyword>
<sequence length="687" mass="72857">MAQGSHHSTSSVVSRRTVLRSAAIAGGAATLASMLPAYSAAQTSNLLVGRGIGDITGEPLGAGMNGYAEMSQMSTGLHLRQRARAFIFAESADSPRIAMVTCEMGLMFQSIQLEVLRRLRERFGDTYHEGNVLLSATHTHVAPGGTSGHPMVDLSMFGFRPATFEANVAGIVDAIVMAHEDLAPTEIGVSHAELTNAGVNRSKQAFDANPAEDKAAFPTGIDPRSQTLQMYRGGELVGVLNWFGEHATSMSTDATLVSTDNKGYSAWHWEREVAGQDYLSGAPLPLITAFAQSNAGDISPNLNLSPGSGPTDNEYENTRIIGTREYDAAAGQIGAMAPLGAGIDVRHVWVDITAVEVQPEFTGDGRTHRTAIAALGAAFAAGSQEDGGGGDDLPFNEGERGGNPAVAQIGDVVIPQWLRDAHGAKDILLPAGLVPNAIQRVFPFHLVRLGSQYIFGVPFEITVVSGLRLRRTIGKALGVSPEQVLVQGYTNGYGHYVTTPEEYATQNYEGGATAFGPWQLPAIAQIGAGLARSMREGTPNDPGTWERDLTGVIPASPFGNPSVDVPAPGNAFGDVIDQPQEAYRSGQRVLARFAGANPNTDLRRGSTYLAVEREAPGAGGWTRVHDDGDWSTMITFENLGPFTNALISWDIPQGTPPGRYRITYSATGRGLGSTFPINGATREFQVD</sequence>
<dbReference type="GO" id="GO:0005576">
    <property type="term" value="C:extracellular region"/>
    <property type="evidence" value="ECO:0007669"/>
    <property type="project" value="TreeGrafter"/>
</dbReference>
<feature type="binding site" evidence="4">
    <location>
        <position position="460"/>
    </location>
    <ligand>
        <name>Zn(2+)</name>
        <dbReference type="ChEBI" id="CHEBI:29105"/>
    </ligand>
</feature>
<dbReference type="Pfam" id="PF04734">
    <property type="entry name" value="Ceramidase_alk"/>
    <property type="match status" value="1"/>
</dbReference>
<feature type="domain" description="Neutral/alkaline non-lysosomal ceramidase C-terminal" evidence="7">
    <location>
        <begin position="530"/>
        <end position="686"/>
    </location>
</feature>
<dbReference type="InterPro" id="IPR031331">
    <property type="entry name" value="NEUT/ALK_ceramidase_C"/>
</dbReference>
<gene>
    <name evidence="8" type="ORF">K8V11_14205</name>
</gene>
<dbReference type="PANTHER" id="PTHR12670:SF1">
    <property type="entry name" value="NEUTRAL CERAMIDASE"/>
    <property type="match status" value="1"/>
</dbReference>
<evidence type="ECO:0000256" key="4">
    <source>
        <dbReference type="PIRSR" id="PIRSR606823-2"/>
    </source>
</evidence>
<dbReference type="GO" id="GO:0046872">
    <property type="term" value="F:metal ion binding"/>
    <property type="evidence" value="ECO:0007669"/>
    <property type="project" value="UniProtKB-KW"/>
</dbReference>
<feature type="binding site" evidence="4">
    <location>
        <position position="138"/>
    </location>
    <ligand>
        <name>Zn(2+)</name>
        <dbReference type="ChEBI" id="CHEBI:29105"/>
    </ligand>
</feature>
<keyword evidence="4" id="KW-0862">Zinc</keyword>
<evidence type="ECO:0000313" key="8">
    <source>
        <dbReference type="EMBL" id="HJE92148.1"/>
    </source>
</evidence>
<dbReference type="PROSITE" id="PS51318">
    <property type="entry name" value="TAT"/>
    <property type="match status" value="1"/>
</dbReference>
<dbReference type="GO" id="GO:0017040">
    <property type="term" value="F:N-acylsphingosine amidohydrolase activity"/>
    <property type="evidence" value="ECO:0007669"/>
    <property type="project" value="UniProtKB-UniRule"/>
</dbReference>
<dbReference type="EMBL" id="DYXM01000275">
    <property type="protein sequence ID" value="HJE92148.1"/>
    <property type="molecule type" value="Genomic_DNA"/>
</dbReference>
<name>A0A921JZP3_9ACTN</name>
<comment type="similarity">
    <text evidence="1 5">Belongs to the neutral ceramidase family.</text>
</comment>
<dbReference type="Proteomes" id="UP000776650">
    <property type="component" value="Unassembled WGS sequence"/>
</dbReference>
<dbReference type="EC" id="3.5.1.23" evidence="5"/>
<dbReference type="GO" id="GO:0016020">
    <property type="term" value="C:membrane"/>
    <property type="evidence" value="ECO:0007669"/>
    <property type="project" value="GOC"/>
</dbReference>
<dbReference type="RefSeq" id="WP_303915650.1">
    <property type="nucleotide sequence ID" value="NZ_DYXM01000275.1"/>
</dbReference>
<dbReference type="GO" id="GO:0046514">
    <property type="term" value="P:ceramide catabolic process"/>
    <property type="evidence" value="ECO:0007669"/>
    <property type="project" value="InterPro"/>
</dbReference>
<reference evidence="8" key="2">
    <citation type="submission" date="2021-09" db="EMBL/GenBank/DDBJ databases">
        <authorList>
            <person name="Gilroy R."/>
        </authorList>
    </citation>
    <scope>NUCLEOTIDE SEQUENCE</scope>
    <source>
        <strain evidence="8">ChiGjej1B1-18357</strain>
    </source>
</reference>
<dbReference type="AlphaFoldDB" id="A0A921JZP3"/>
<feature type="active site" description="Nucleophile" evidence="3">
    <location>
        <position position="299"/>
    </location>
</feature>
<keyword evidence="5" id="KW-0746">Sphingolipid metabolism</keyword>
<comment type="cofactor">
    <cofactor evidence="4">
        <name>Zn(2+)</name>
        <dbReference type="ChEBI" id="CHEBI:29105"/>
    </cofactor>
    <text evidence="4">Binds 1 zinc ion per subunit.</text>
</comment>
<dbReference type="GO" id="GO:0042759">
    <property type="term" value="P:long-chain fatty acid biosynthetic process"/>
    <property type="evidence" value="ECO:0007669"/>
    <property type="project" value="TreeGrafter"/>
</dbReference>
<organism evidence="8 9">
    <name type="scientific">Dietzia timorensis</name>
    <dbReference type="NCBI Taxonomy" id="499555"/>
    <lineage>
        <taxon>Bacteria</taxon>
        <taxon>Bacillati</taxon>
        <taxon>Actinomycetota</taxon>
        <taxon>Actinomycetes</taxon>
        <taxon>Mycobacteriales</taxon>
        <taxon>Dietziaceae</taxon>
        <taxon>Dietzia</taxon>
    </lineage>
</organism>
<dbReference type="InterPro" id="IPR006311">
    <property type="entry name" value="TAT_signal"/>
</dbReference>
<evidence type="ECO:0000256" key="5">
    <source>
        <dbReference type="RuleBase" id="RU366019"/>
    </source>
</evidence>
<evidence type="ECO:0000256" key="3">
    <source>
        <dbReference type="PIRSR" id="PIRSR606823-1"/>
    </source>
</evidence>
<accession>A0A921JZP3</accession>
<dbReference type="InterPro" id="IPR031329">
    <property type="entry name" value="NEUT/ALK_ceramidase_N"/>
</dbReference>
<dbReference type="GO" id="GO:0046512">
    <property type="term" value="P:sphingosine biosynthetic process"/>
    <property type="evidence" value="ECO:0007669"/>
    <property type="project" value="TreeGrafter"/>
</dbReference>
<feature type="domain" description="Neutral/alkaline non-lysosomal ceramidase N-terminal" evidence="6">
    <location>
        <begin position="47"/>
        <end position="524"/>
    </location>
</feature>
<evidence type="ECO:0000259" key="7">
    <source>
        <dbReference type="Pfam" id="PF17048"/>
    </source>
</evidence>